<protein>
    <submittedName>
        <fullName evidence="6">Type II toxin-antitoxin system HipA family toxin</fullName>
    </submittedName>
</protein>
<accession>A0ABY9YUF7</accession>
<dbReference type="InterPro" id="IPR012893">
    <property type="entry name" value="HipA-like_C"/>
</dbReference>
<dbReference type="PANTHER" id="PTHR37419">
    <property type="entry name" value="SERINE/THREONINE-PROTEIN KINASE TOXIN HIPA"/>
    <property type="match status" value="1"/>
</dbReference>
<keyword evidence="2" id="KW-0808">Transferase</keyword>
<evidence type="ECO:0000313" key="7">
    <source>
        <dbReference type="Proteomes" id="UP001302072"/>
    </source>
</evidence>
<evidence type="ECO:0000259" key="5">
    <source>
        <dbReference type="Pfam" id="PF13657"/>
    </source>
</evidence>
<dbReference type="Pfam" id="PF13657">
    <property type="entry name" value="Couple_hipA"/>
    <property type="match status" value="1"/>
</dbReference>
<proteinExistence type="inferred from homology"/>
<reference evidence="6 7" key="1">
    <citation type="submission" date="2022-12" db="EMBL/GenBank/DDBJ databases">
        <title>Two new species, Stenotrophomonas aracearum and Stenotrophomonas oahuensis, isolated from Anthurium (Araceae family) in Hawaii.</title>
        <authorList>
            <person name="Chunag S.C."/>
            <person name="Dobhal S."/>
            <person name="Alvarez A."/>
            <person name="Arif M."/>
        </authorList>
    </citation>
    <scope>NUCLEOTIDE SEQUENCE [LARGE SCALE GENOMIC DNA]</scope>
    <source>
        <strain evidence="6 7">A5586</strain>
    </source>
</reference>
<evidence type="ECO:0000259" key="4">
    <source>
        <dbReference type="Pfam" id="PF07804"/>
    </source>
</evidence>
<comment type="similarity">
    <text evidence="1">Belongs to the HipA Ser/Thr kinase family.</text>
</comment>
<evidence type="ECO:0000256" key="3">
    <source>
        <dbReference type="ARBA" id="ARBA00022777"/>
    </source>
</evidence>
<name>A0ABY9YUF7_9GAMM</name>
<organism evidence="6 7">
    <name type="scientific">Stenotrophomonas oahuensis</name>
    <dbReference type="NCBI Taxonomy" id="3003271"/>
    <lineage>
        <taxon>Bacteria</taxon>
        <taxon>Pseudomonadati</taxon>
        <taxon>Pseudomonadota</taxon>
        <taxon>Gammaproteobacteria</taxon>
        <taxon>Lysobacterales</taxon>
        <taxon>Lysobacteraceae</taxon>
        <taxon>Stenotrophomonas</taxon>
    </lineage>
</organism>
<dbReference type="PANTHER" id="PTHR37419:SF8">
    <property type="entry name" value="TOXIN YJJJ"/>
    <property type="match status" value="1"/>
</dbReference>
<dbReference type="InterPro" id="IPR017508">
    <property type="entry name" value="HipA_N1"/>
</dbReference>
<evidence type="ECO:0000256" key="2">
    <source>
        <dbReference type="ARBA" id="ARBA00022679"/>
    </source>
</evidence>
<gene>
    <name evidence="6" type="ORF">PDM29_08110</name>
</gene>
<evidence type="ECO:0000256" key="1">
    <source>
        <dbReference type="ARBA" id="ARBA00010164"/>
    </source>
</evidence>
<dbReference type="RefSeq" id="WP_311193338.1">
    <property type="nucleotide sequence ID" value="NZ_CP115541.1"/>
</dbReference>
<feature type="domain" description="HipA-like C-terminal" evidence="4">
    <location>
        <begin position="169"/>
        <end position="393"/>
    </location>
</feature>
<keyword evidence="3" id="KW-0418">Kinase</keyword>
<sequence>MARRYVFIHLPGQTEAVPAGQLDLVMKNGQLQTSAFNYGDRYLQRGGAVEVDPISLSLPTGADRQRFPANQLEAFGAVRDASPDSWGRRVIENRLRQQGTLSEVDYLDHAGSDRVGALDIRRERNSAPAPSTLPHQVDLPYLLDAVDRIESGETIPAQLAPYFDGGPTLGGMRPKAVVIHDGRQYVAKFPSRSDRRFSVPAVEHATLQLAKRAGLTVPDLRLVPLDGGRTAMMIQRFDRVPTAEGMQRRHMVSALTMLGLPEMSSAEGSYAALAEVISARGPVEQVQADRTELFRRMVFNILVTNNDDHLRNHAFLYDCTDTLADGTRLGRWRLSPLYDVVPAPVAGTERFLAIGVGVQGRLARLDNALSSAGQFGLRRTEAARLILELVAAVRPWKSVFEEHGVTAADIVAVEGAFRRAADIGLREVERVAG</sequence>
<keyword evidence="7" id="KW-1185">Reference proteome</keyword>
<feature type="domain" description="HipA N-terminal subdomain 1" evidence="5">
    <location>
        <begin position="28"/>
        <end position="120"/>
    </location>
</feature>
<dbReference type="Proteomes" id="UP001302072">
    <property type="component" value="Chromosome"/>
</dbReference>
<dbReference type="Gene3D" id="1.10.1070.20">
    <property type="match status" value="1"/>
</dbReference>
<dbReference type="InterPro" id="IPR052028">
    <property type="entry name" value="HipA_Ser/Thr_kinase"/>
</dbReference>
<dbReference type="EMBL" id="CP115541">
    <property type="protein sequence ID" value="WNH54226.1"/>
    <property type="molecule type" value="Genomic_DNA"/>
</dbReference>
<evidence type="ECO:0000313" key="6">
    <source>
        <dbReference type="EMBL" id="WNH54226.1"/>
    </source>
</evidence>
<dbReference type="Pfam" id="PF07804">
    <property type="entry name" value="HipA_C"/>
    <property type="match status" value="1"/>
</dbReference>